<keyword evidence="9" id="KW-1185">Reference proteome</keyword>
<evidence type="ECO:0000256" key="1">
    <source>
        <dbReference type="ARBA" id="ARBA00022679"/>
    </source>
</evidence>
<dbReference type="GO" id="GO:0003964">
    <property type="term" value="F:RNA-directed DNA polymerase activity"/>
    <property type="evidence" value="ECO:0007669"/>
    <property type="project" value="UniProtKB-KW"/>
</dbReference>
<gene>
    <name evidence="8" type="ORF">MTR67_039146</name>
</gene>
<dbReference type="PANTHER" id="PTHR24559:SF444">
    <property type="entry name" value="REVERSE TRANSCRIPTASE DOMAIN-CONTAINING PROTEIN"/>
    <property type="match status" value="1"/>
</dbReference>
<evidence type="ECO:0000256" key="5">
    <source>
        <dbReference type="ARBA" id="ARBA00022801"/>
    </source>
</evidence>
<dbReference type="InterPro" id="IPR053134">
    <property type="entry name" value="RNA-dir_DNA_polymerase"/>
</dbReference>
<keyword evidence="5" id="KW-0378">Hydrolase</keyword>
<evidence type="ECO:0000313" key="9">
    <source>
        <dbReference type="Proteomes" id="UP001234989"/>
    </source>
</evidence>
<sequence length="417" mass="48455">MLDFDVILGMGWLHSCYASIDCRTRLIKFKFPNEPILEWKGGNSMPKGRVISCLKARKMIFKGFLYHLVRVRDVDFQTPSLEPVPIVKEFSEVFLDDLPGIPPEREIDFGIDLLPNTQPIFIPPYRLAPVELKELKEQLEDLLDKRFIRPSISPWGAPMLFVKKKNGSLKMCIDYRQLNKVTIKNKYPHPRIDDLFDQLQGASYLSNIDLRSSYNKLRVKEEDILKIAFRTRYGHYKFLVMSFGLTNAPAAFMGLMNRVFRQYFDIKVIAYASRKLKVHEKNYSTHDLELAAVVFALKIWRHYLYGVHVELFTDYKRPQYVFNQKDLNLCQRRWLELLKNYDMSVLYHPRKANKVVDTLNSSKGGVMVHNGSEPSFVSDVKVVQCLDPILVELKEEVLKKSVEAFSQGGDGVLRYQG</sequence>
<keyword evidence="2" id="KW-0548">Nucleotidyltransferase</keyword>
<keyword evidence="3" id="KW-0540">Nuclease</keyword>
<dbReference type="Gene3D" id="3.30.70.270">
    <property type="match status" value="1"/>
</dbReference>
<dbReference type="InterPro" id="IPR043128">
    <property type="entry name" value="Rev_trsase/Diguanyl_cyclase"/>
</dbReference>
<dbReference type="Gene3D" id="3.10.10.10">
    <property type="entry name" value="HIV Type 1 Reverse Transcriptase, subunit A, domain 1"/>
    <property type="match status" value="1"/>
</dbReference>
<feature type="domain" description="Reverse transcriptase RNase H-like" evidence="7">
    <location>
        <begin position="266"/>
        <end position="341"/>
    </location>
</feature>
<dbReference type="Proteomes" id="UP001234989">
    <property type="component" value="Chromosome 9"/>
</dbReference>
<evidence type="ECO:0000256" key="2">
    <source>
        <dbReference type="ARBA" id="ARBA00022695"/>
    </source>
</evidence>
<protein>
    <recommendedName>
        <fullName evidence="7">Reverse transcriptase RNase H-like domain-containing protein</fullName>
    </recommendedName>
</protein>
<dbReference type="EMBL" id="CP133620">
    <property type="protein sequence ID" value="WMV45761.1"/>
    <property type="molecule type" value="Genomic_DNA"/>
</dbReference>
<dbReference type="CDD" id="cd01647">
    <property type="entry name" value="RT_LTR"/>
    <property type="match status" value="1"/>
</dbReference>
<organism evidence="8 9">
    <name type="scientific">Solanum verrucosum</name>
    <dbReference type="NCBI Taxonomy" id="315347"/>
    <lineage>
        <taxon>Eukaryota</taxon>
        <taxon>Viridiplantae</taxon>
        <taxon>Streptophyta</taxon>
        <taxon>Embryophyta</taxon>
        <taxon>Tracheophyta</taxon>
        <taxon>Spermatophyta</taxon>
        <taxon>Magnoliopsida</taxon>
        <taxon>eudicotyledons</taxon>
        <taxon>Gunneridae</taxon>
        <taxon>Pentapetalae</taxon>
        <taxon>asterids</taxon>
        <taxon>lamiids</taxon>
        <taxon>Solanales</taxon>
        <taxon>Solanaceae</taxon>
        <taxon>Solanoideae</taxon>
        <taxon>Solaneae</taxon>
        <taxon>Solanum</taxon>
    </lineage>
</organism>
<dbReference type="SUPFAM" id="SSF56672">
    <property type="entry name" value="DNA/RNA polymerases"/>
    <property type="match status" value="1"/>
</dbReference>
<keyword evidence="4" id="KW-0255">Endonuclease</keyword>
<dbReference type="AlphaFoldDB" id="A0AAF0UHS9"/>
<dbReference type="GO" id="GO:0016787">
    <property type="term" value="F:hydrolase activity"/>
    <property type="evidence" value="ECO:0007669"/>
    <property type="project" value="UniProtKB-KW"/>
</dbReference>
<evidence type="ECO:0000256" key="4">
    <source>
        <dbReference type="ARBA" id="ARBA00022759"/>
    </source>
</evidence>
<reference evidence="8" key="1">
    <citation type="submission" date="2023-08" db="EMBL/GenBank/DDBJ databases">
        <title>A de novo genome assembly of Solanum verrucosum Schlechtendal, a Mexican diploid species geographically isolated from the other diploid A-genome species in potato relatives.</title>
        <authorList>
            <person name="Hosaka K."/>
        </authorList>
    </citation>
    <scope>NUCLEOTIDE SEQUENCE</scope>
    <source>
        <tissue evidence="8">Young leaves</tissue>
    </source>
</reference>
<dbReference type="InterPro" id="IPR041373">
    <property type="entry name" value="RT_RNaseH"/>
</dbReference>
<evidence type="ECO:0000256" key="6">
    <source>
        <dbReference type="ARBA" id="ARBA00022918"/>
    </source>
</evidence>
<dbReference type="GO" id="GO:0004519">
    <property type="term" value="F:endonuclease activity"/>
    <property type="evidence" value="ECO:0007669"/>
    <property type="project" value="UniProtKB-KW"/>
</dbReference>
<keyword evidence="6" id="KW-0695">RNA-directed DNA polymerase</keyword>
<dbReference type="InterPro" id="IPR043502">
    <property type="entry name" value="DNA/RNA_pol_sf"/>
</dbReference>
<dbReference type="Pfam" id="PF17917">
    <property type="entry name" value="RT_RNaseH"/>
    <property type="match status" value="1"/>
</dbReference>
<dbReference type="CDD" id="cd09274">
    <property type="entry name" value="RNase_HI_RT_Ty3"/>
    <property type="match status" value="1"/>
</dbReference>
<keyword evidence="1" id="KW-0808">Transferase</keyword>
<proteinExistence type="predicted"/>
<accession>A0AAF0UHS9</accession>
<evidence type="ECO:0000259" key="7">
    <source>
        <dbReference type="Pfam" id="PF17917"/>
    </source>
</evidence>
<evidence type="ECO:0000256" key="3">
    <source>
        <dbReference type="ARBA" id="ARBA00022722"/>
    </source>
</evidence>
<name>A0AAF0UHS9_SOLVR</name>
<evidence type="ECO:0000313" key="8">
    <source>
        <dbReference type="EMBL" id="WMV45761.1"/>
    </source>
</evidence>
<dbReference type="PANTHER" id="PTHR24559">
    <property type="entry name" value="TRANSPOSON TY3-I GAG-POL POLYPROTEIN"/>
    <property type="match status" value="1"/>
</dbReference>